<dbReference type="CDD" id="cd00317">
    <property type="entry name" value="cyclophilin"/>
    <property type="match status" value="1"/>
</dbReference>
<dbReference type="AlphaFoldDB" id="A0A2H0TQI4"/>
<sequence>MKRTRDGQEDLAQQYGKAILHTTKGDISVQFYADESPVTVNNFMHLAQEGFYDGTAFHRVIKDFMIQGGDPLSRDKESGQLPGSGGPGYAFEDEFNNHRLVRGSLAMANAGPNTNGSQFFIVTAAETPWLDRRHTNFGEVIAGMNVVDSIENTAVDSNDNPTDPIVITSVELQ</sequence>
<dbReference type="EC" id="5.2.1.8" evidence="5"/>
<keyword evidence="3 5" id="KW-0697">Rotamase</keyword>
<dbReference type="PIRSF" id="PIRSF001467">
    <property type="entry name" value="Peptidylpro_ismrse"/>
    <property type="match status" value="1"/>
</dbReference>
<name>A0A2H0TQI4_9BACT</name>
<keyword evidence="4 5" id="KW-0413">Isomerase</keyword>
<dbReference type="InterPro" id="IPR044666">
    <property type="entry name" value="Cyclophilin_A-like"/>
</dbReference>
<evidence type="ECO:0000259" key="6">
    <source>
        <dbReference type="PROSITE" id="PS50072"/>
    </source>
</evidence>
<dbReference type="InterPro" id="IPR002130">
    <property type="entry name" value="Cyclophilin-type_PPIase_dom"/>
</dbReference>
<protein>
    <recommendedName>
        <fullName evidence="5">Peptidyl-prolyl cis-trans isomerase</fullName>
        <shortName evidence="5">PPIase</shortName>
        <ecNumber evidence="5">5.2.1.8</ecNumber>
    </recommendedName>
</protein>
<evidence type="ECO:0000256" key="3">
    <source>
        <dbReference type="ARBA" id="ARBA00023110"/>
    </source>
</evidence>
<organism evidence="7 8">
    <name type="scientific">Candidatus Magasanikbacteria bacterium CG10_big_fil_rev_8_21_14_0_10_47_10</name>
    <dbReference type="NCBI Taxonomy" id="1974652"/>
    <lineage>
        <taxon>Bacteria</taxon>
        <taxon>Candidatus Magasanikiibacteriota</taxon>
    </lineage>
</organism>
<dbReference type="InterPro" id="IPR029000">
    <property type="entry name" value="Cyclophilin-like_dom_sf"/>
</dbReference>
<comment type="catalytic activity">
    <reaction evidence="5">
        <text>[protein]-peptidylproline (omega=180) = [protein]-peptidylproline (omega=0)</text>
        <dbReference type="Rhea" id="RHEA:16237"/>
        <dbReference type="Rhea" id="RHEA-COMP:10747"/>
        <dbReference type="Rhea" id="RHEA-COMP:10748"/>
        <dbReference type="ChEBI" id="CHEBI:83833"/>
        <dbReference type="ChEBI" id="CHEBI:83834"/>
        <dbReference type="EC" id="5.2.1.8"/>
    </reaction>
</comment>
<dbReference type="SUPFAM" id="SSF50891">
    <property type="entry name" value="Cyclophilin-like"/>
    <property type="match status" value="1"/>
</dbReference>
<dbReference type="EMBL" id="PFCB01000022">
    <property type="protein sequence ID" value="PIR74402.1"/>
    <property type="molecule type" value="Genomic_DNA"/>
</dbReference>
<comment type="similarity">
    <text evidence="2 5">Belongs to the cyclophilin-type PPIase family.</text>
</comment>
<dbReference type="PANTHER" id="PTHR45625">
    <property type="entry name" value="PEPTIDYL-PROLYL CIS-TRANS ISOMERASE-RELATED"/>
    <property type="match status" value="1"/>
</dbReference>
<proteinExistence type="inferred from homology"/>
<evidence type="ECO:0000256" key="2">
    <source>
        <dbReference type="ARBA" id="ARBA00007365"/>
    </source>
</evidence>
<dbReference type="InterPro" id="IPR024936">
    <property type="entry name" value="Cyclophilin-type_PPIase"/>
</dbReference>
<comment type="function">
    <text evidence="1 5">PPIases accelerate the folding of proteins. It catalyzes the cis-trans isomerization of proline imidic peptide bonds in oligopeptides.</text>
</comment>
<dbReference type="Proteomes" id="UP000230154">
    <property type="component" value="Unassembled WGS sequence"/>
</dbReference>
<evidence type="ECO:0000313" key="7">
    <source>
        <dbReference type="EMBL" id="PIR74402.1"/>
    </source>
</evidence>
<dbReference type="GO" id="GO:0003755">
    <property type="term" value="F:peptidyl-prolyl cis-trans isomerase activity"/>
    <property type="evidence" value="ECO:0007669"/>
    <property type="project" value="UniProtKB-UniRule"/>
</dbReference>
<feature type="domain" description="PPIase cyclophilin-type" evidence="6">
    <location>
        <begin position="14"/>
        <end position="172"/>
    </location>
</feature>
<comment type="caution">
    <text evidence="7">The sequence shown here is derived from an EMBL/GenBank/DDBJ whole genome shotgun (WGS) entry which is preliminary data.</text>
</comment>
<dbReference type="Pfam" id="PF00160">
    <property type="entry name" value="Pro_isomerase"/>
    <property type="match status" value="1"/>
</dbReference>
<dbReference type="PROSITE" id="PS00170">
    <property type="entry name" value="CSA_PPIASE_1"/>
    <property type="match status" value="1"/>
</dbReference>
<evidence type="ECO:0000256" key="5">
    <source>
        <dbReference type="RuleBase" id="RU363019"/>
    </source>
</evidence>
<dbReference type="InterPro" id="IPR020892">
    <property type="entry name" value="Cyclophilin-type_PPIase_CS"/>
</dbReference>
<dbReference type="PROSITE" id="PS50072">
    <property type="entry name" value="CSA_PPIASE_2"/>
    <property type="match status" value="1"/>
</dbReference>
<evidence type="ECO:0000313" key="8">
    <source>
        <dbReference type="Proteomes" id="UP000230154"/>
    </source>
</evidence>
<reference evidence="8" key="1">
    <citation type="submission" date="2017-09" db="EMBL/GenBank/DDBJ databases">
        <title>Depth-based differentiation of microbial function through sediment-hosted aquifers and enrichment of novel symbionts in the deep terrestrial subsurface.</title>
        <authorList>
            <person name="Probst A.J."/>
            <person name="Ladd B."/>
            <person name="Jarett J.K."/>
            <person name="Geller-Mcgrath D.E."/>
            <person name="Sieber C.M.K."/>
            <person name="Emerson J.B."/>
            <person name="Anantharaman K."/>
            <person name="Thomas B.C."/>
            <person name="Malmstrom R."/>
            <person name="Stieglmeier M."/>
            <person name="Klingl A."/>
            <person name="Woyke T."/>
            <person name="Ryan C.M."/>
            <person name="Banfield J.F."/>
        </authorList>
    </citation>
    <scope>NUCLEOTIDE SEQUENCE [LARGE SCALE GENOMIC DNA]</scope>
</reference>
<dbReference type="Gene3D" id="2.40.100.10">
    <property type="entry name" value="Cyclophilin-like"/>
    <property type="match status" value="1"/>
</dbReference>
<dbReference type="GO" id="GO:0006457">
    <property type="term" value="P:protein folding"/>
    <property type="evidence" value="ECO:0007669"/>
    <property type="project" value="InterPro"/>
</dbReference>
<dbReference type="PANTHER" id="PTHR45625:SF4">
    <property type="entry name" value="PEPTIDYLPROLYL ISOMERASE DOMAIN AND WD REPEAT-CONTAINING PROTEIN 1"/>
    <property type="match status" value="1"/>
</dbReference>
<evidence type="ECO:0000256" key="1">
    <source>
        <dbReference type="ARBA" id="ARBA00002388"/>
    </source>
</evidence>
<evidence type="ECO:0000256" key="4">
    <source>
        <dbReference type="ARBA" id="ARBA00023235"/>
    </source>
</evidence>
<accession>A0A2H0TQI4</accession>
<gene>
    <name evidence="7" type="ORF">COU35_02980</name>
</gene>
<dbReference type="PRINTS" id="PR00153">
    <property type="entry name" value="CSAPPISMRASE"/>
</dbReference>